<sequence>MNHELLHKARAATQLSCCQANMTYFQCQMGFTRNSPKKGRIGNNLRGDGMSRKDKFIESVNIKMSRKILVRKHTHALLILFTNKNIDDEKSNRERRVKSSKTTVDLPTNYKKMFVSYY</sequence>
<name>T1IQE9_STRMM</name>
<accession>T1IQE9</accession>
<organism evidence="1 2">
    <name type="scientific">Strigamia maritima</name>
    <name type="common">European centipede</name>
    <name type="synonym">Geophilus maritimus</name>
    <dbReference type="NCBI Taxonomy" id="126957"/>
    <lineage>
        <taxon>Eukaryota</taxon>
        <taxon>Metazoa</taxon>
        <taxon>Ecdysozoa</taxon>
        <taxon>Arthropoda</taxon>
        <taxon>Myriapoda</taxon>
        <taxon>Chilopoda</taxon>
        <taxon>Pleurostigmophora</taxon>
        <taxon>Geophilomorpha</taxon>
        <taxon>Linotaeniidae</taxon>
        <taxon>Strigamia</taxon>
    </lineage>
</organism>
<dbReference type="EnsemblMetazoa" id="SMAR003261-RA">
    <property type="protein sequence ID" value="SMAR003261-PA"/>
    <property type="gene ID" value="SMAR003261"/>
</dbReference>
<dbReference type="HOGENOM" id="CLU_2076065_0_0_1"/>
<evidence type="ECO:0000313" key="2">
    <source>
        <dbReference type="Proteomes" id="UP000014500"/>
    </source>
</evidence>
<dbReference type="AlphaFoldDB" id="T1IQE9"/>
<reference evidence="1" key="2">
    <citation type="submission" date="2015-02" db="UniProtKB">
        <authorList>
            <consortium name="EnsemblMetazoa"/>
        </authorList>
    </citation>
    <scope>IDENTIFICATION</scope>
</reference>
<reference evidence="2" key="1">
    <citation type="submission" date="2011-05" db="EMBL/GenBank/DDBJ databases">
        <authorList>
            <person name="Richards S.R."/>
            <person name="Qu J."/>
            <person name="Jiang H."/>
            <person name="Jhangiani S.N."/>
            <person name="Agravi P."/>
            <person name="Goodspeed R."/>
            <person name="Gross S."/>
            <person name="Mandapat C."/>
            <person name="Jackson L."/>
            <person name="Mathew T."/>
            <person name="Pu L."/>
            <person name="Thornton R."/>
            <person name="Saada N."/>
            <person name="Wilczek-Boney K.B."/>
            <person name="Lee S."/>
            <person name="Kovar C."/>
            <person name="Wu Y."/>
            <person name="Scherer S.E."/>
            <person name="Worley K.C."/>
            <person name="Muzny D.M."/>
            <person name="Gibbs R."/>
        </authorList>
    </citation>
    <scope>NUCLEOTIDE SEQUENCE</scope>
    <source>
        <strain evidence="2">Brora</strain>
    </source>
</reference>
<keyword evidence="2" id="KW-1185">Reference proteome</keyword>
<dbReference type="EMBL" id="JH431307">
    <property type="status" value="NOT_ANNOTATED_CDS"/>
    <property type="molecule type" value="Genomic_DNA"/>
</dbReference>
<proteinExistence type="predicted"/>
<dbReference type="Proteomes" id="UP000014500">
    <property type="component" value="Unassembled WGS sequence"/>
</dbReference>
<evidence type="ECO:0000313" key="1">
    <source>
        <dbReference type="EnsemblMetazoa" id="SMAR003261-PA"/>
    </source>
</evidence>
<protein>
    <submittedName>
        <fullName evidence="1">Uncharacterized protein</fullName>
    </submittedName>
</protein>